<dbReference type="InterPro" id="IPR027054">
    <property type="entry name" value="ALG2"/>
</dbReference>
<evidence type="ECO:0000256" key="8">
    <source>
        <dbReference type="ARBA" id="ARBA00022989"/>
    </source>
</evidence>
<evidence type="ECO:0000256" key="2">
    <source>
        <dbReference type="ARBA" id="ARBA00004586"/>
    </source>
</evidence>
<dbReference type="UniPathway" id="UPA00378"/>
<keyword evidence="6 12" id="KW-0812">Transmembrane</keyword>
<keyword evidence="5 12" id="KW-0808">Transferase</keyword>
<evidence type="ECO:0000256" key="11">
    <source>
        <dbReference type="ARBA" id="ARBA00045104"/>
    </source>
</evidence>
<comment type="similarity">
    <text evidence="12">Belongs to the glycosyltransferase group 1 family.</text>
</comment>
<dbReference type="Pfam" id="PF00534">
    <property type="entry name" value="Glycos_transf_1"/>
    <property type="match status" value="1"/>
</dbReference>
<dbReference type="OrthoDB" id="448893at2759"/>
<comment type="subcellular location">
    <subcellularLocation>
        <location evidence="2 12">Endoplasmic reticulum membrane</location>
    </subcellularLocation>
</comment>
<evidence type="ECO:0000259" key="14">
    <source>
        <dbReference type="Pfam" id="PF13439"/>
    </source>
</evidence>
<dbReference type="AlphaFoldDB" id="A0A550CVZ1"/>
<evidence type="ECO:0000256" key="3">
    <source>
        <dbReference type="ARBA" id="ARBA00004922"/>
    </source>
</evidence>
<dbReference type="EC" id="2.4.1.257" evidence="12"/>
<evidence type="ECO:0000313" key="16">
    <source>
        <dbReference type="Proteomes" id="UP000320762"/>
    </source>
</evidence>
<reference evidence="15 16" key="1">
    <citation type="journal article" date="2019" name="New Phytol.">
        <title>Comparative genomics reveals unique wood-decay strategies and fruiting body development in the Schizophyllaceae.</title>
        <authorList>
            <person name="Almasi E."/>
            <person name="Sahu N."/>
            <person name="Krizsan K."/>
            <person name="Balint B."/>
            <person name="Kovacs G.M."/>
            <person name="Kiss B."/>
            <person name="Cseklye J."/>
            <person name="Drula E."/>
            <person name="Henrissat B."/>
            <person name="Nagy I."/>
            <person name="Chovatia M."/>
            <person name="Adam C."/>
            <person name="LaButti K."/>
            <person name="Lipzen A."/>
            <person name="Riley R."/>
            <person name="Grigoriev I.V."/>
            <person name="Nagy L.G."/>
        </authorList>
    </citation>
    <scope>NUCLEOTIDE SEQUENCE [LARGE SCALE GENOMIC DNA]</scope>
    <source>
        <strain evidence="15 16">NL-1724</strain>
    </source>
</reference>
<accession>A0A550CVZ1</accession>
<dbReference type="EMBL" id="VDMD01000001">
    <property type="protein sequence ID" value="TRM68959.1"/>
    <property type="molecule type" value="Genomic_DNA"/>
</dbReference>
<comment type="pathway">
    <text evidence="3 12">Protein modification; protein glycosylation.</text>
</comment>
<keyword evidence="4 12" id="KW-0328">Glycosyltransferase</keyword>
<comment type="function">
    <text evidence="1 12">Mannosylates Man(2)GlcNAc(2)-dolichol diphosphate and Man(1)GlcNAc(2)-dolichol diphosphate to form Man(3)GlcNAc(2)-dolichol diphosphate.</text>
</comment>
<dbReference type="InterPro" id="IPR001296">
    <property type="entry name" value="Glyco_trans_1"/>
</dbReference>
<keyword evidence="8 12" id="KW-1133">Transmembrane helix</keyword>
<comment type="caution">
    <text evidence="15">The sequence shown here is derived from an EMBL/GenBank/DDBJ whole genome shotgun (WGS) entry which is preliminary data.</text>
</comment>
<evidence type="ECO:0000313" key="15">
    <source>
        <dbReference type="EMBL" id="TRM68959.1"/>
    </source>
</evidence>
<dbReference type="EC" id="2.4.1.132" evidence="12"/>
<dbReference type="STRING" id="97359.A0A550CVZ1"/>
<dbReference type="Proteomes" id="UP000320762">
    <property type="component" value="Unassembled WGS sequence"/>
</dbReference>
<dbReference type="GO" id="GO:0005789">
    <property type="term" value="C:endoplasmic reticulum membrane"/>
    <property type="evidence" value="ECO:0007669"/>
    <property type="project" value="UniProtKB-SubCell"/>
</dbReference>
<evidence type="ECO:0000256" key="1">
    <source>
        <dbReference type="ARBA" id="ARBA00003142"/>
    </source>
</evidence>
<proteinExistence type="inferred from homology"/>
<dbReference type="Gene3D" id="3.40.50.2000">
    <property type="entry name" value="Glycogen Phosphorylase B"/>
    <property type="match status" value="2"/>
</dbReference>
<dbReference type="CDD" id="cd03805">
    <property type="entry name" value="GT4_ALG2-like"/>
    <property type="match status" value="1"/>
</dbReference>
<feature type="transmembrane region" description="Helical" evidence="12">
    <location>
        <begin position="484"/>
        <end position="505"/>
    </location>
</feature>
<feature type="domain" description="Glycosyl transferase family 1" evidence="13">
    <location>
        <begin position="370"/>
        <end position="447"/>
    </location>
</feature>
<keyword evidence="9 12" id="KW-0472">Membrane</keyword>
<comment type="catalytic activity">
    <reaction evidence="10 12">
        <text>a beta-D-Man-(1-&gt;4)-beta-D-GlcNAc-(1-&gt;4)-alpha-D-GlcNAc-diphospho-di-trans,poly-cis-dolichol + GDP-alpha-D-mannose = an alpha-D-Man-(1-&gt;3)-beta-D-Man-(1-&gt;4)-beta-D-GlcNAc-(1-&gt;4)-alpha-D-GlcNAc-diphospho-di-trans,poly-cis-dolichol + GDP + H(+)</text>
        <dbReference type="Rhea" id="RHEA:29515"/>
        <dbReference type="Rhea" id="RHEA-COMP:19511"/>
        <dbReference type="Rhea" id="RHEA-COMP:19513"/>
        <dbReference type="ChEBI" id="CHEBI:15378"/>
        <dbReference type="ChEBI" id="CHEBI:57527"/>
        <dbReference type="ChEBI" id="CHEBI:58189"/>
        <dbReference type="ChEBI" id="CHEBI:58472"/>
        <dbReference type="ChEBI" id="CHEBI:132510"/>
        <dbReference type="EC" id="2.4.1.132"/>
    </reaction>
    <physiologicalReaction direction="left-to-right" evidence="10 12">
        <dbReference type="Rhea" id="RHEA:29516"/>
    </physiologicalReaction>
</comment>
<evidence type="ECO:0000256" key="7">
    <source>
        <dbReference type="ARBA" id="ARBA00022824"/>
    </source>
</evidence>
<evidence type="ECO:0000256" key="9">
    <source>
        <dbReference type="ARBA" id="ARBA00023136"/>
    </source>
</evidence>
<organism evidence="15 16">
    <name type="scientific">Schizophyllum amplum</name>
    <dbReference type="NCBI Taxonomy" id="97359"/>
    <lineage>
        <taxon>Eukaryota</taxon>
        <taxon>Fungi</taxon>
        <taxon>Dikarya</taxon>
        <taxon>Basidiomycota</taxon>
        <taxon>Agaricomycotina</taxon>
        <taxon>Agaricomycetes</taxon>
        <taxon>Agaricomycetidae</taxon>
        <taxon>Agaricales</taxon>
        <taxon>Schizophyllaceae</taxon>
        <taxon>Schizophyllum</taxon>
    </lineage>
</organism>
<gene>
    <name evidence="15" type="ORF">BD626DRAFT_472479</name>
</gene>
<comment type="catalytic activity">
    <reaction evidence="11 12">
        <text>an alpha-D-Man-(1-&gt;3)-beta-D-Man-(1-&gt;4)-beta-D-GlcNAc-(1-&gt;4)-alpha-D-GlcNAc-diphospho-di-trans,poly-cis-dolichol + GDP-alpha-D-mannose = an alpha-D-Man-(1-&gt;3)-[alpha-D-Man-(1-&gt;6)]-beta-D-Man-(1-&gt;4)-beta-D-GlcNAc-(1-&gt;4)-alpha-D-GlcNAc-diphospho-di-trans,poly-cis-dolichol + GDP + H(+)</text>
        <dbReference type="Rhea" id="RHEA:29519"/>
        <dbReference type="Rhea" id="RHEA-COMP:19513"/>
        <dbReference type="Rhea" id="RHEA-COMP:19515"/>
        <dbReference type="ChEBI" id="CHEBI:15378"/>
        <dbReference type="ChEBI" id="CHEBI:57527"/>
        <dbReference type="ChEBI" id="CHEBI:58189"/>
        <dbReference type="ChEBI" id="CHEBI:132510"/>
        <dbReference type="ChEBI" id="CHEBI:132511"/>
        <dbReference type="EC" id="2.4.1.257"/>
    </reaction>
    <physiologicalReaction direction="left-to-right" evidence="11 12">
        <dbReference type="Rhea" id="RHEA:29520"/>
    </physiologicalReaction>
</comment>
<evidence type="ECO:0000256" key="12">
    <source>
        <dbReference type="RuleBase" id="RU367136"/>
    </source>
</evidence>
<feature type="domain" description="Glycosyltransferase subfamily 4-like N-terminal" evidence="14">
    <location>
        <begin position="44"/>
        <end position="232"/>
    </location>
</feature>
<evidence type="ECO:0000256" key="5">
    <source>
        <dbReference type="ARBA" id="ARBA00022679"/>
    </source>
</evidence>
<keyword evidence="16" id="KW-1185">Reference proteome</keyword>
<protein>
    <recommendedName>
        <fullName evidence="12">Alpha-1,3/1,6-mannosyltransferase ALG2</fullName>
        <ecNumber evidence="12">2.4.1.132</ecNumber>
        <ecNumber evidence="12">2.4.1.257</ecNumber>
    </recommendedName>
    <alternativeName>
        <fullName evidence="12">GDP-Man:Man(1)GlcNAc(2)-PP-Dol alpha-1,3-mannosyltransferase</fullName>
    </alternativeName>
</protein>
<evidence type="ECO:0000256" key="10">
    <source>
        <dbReference type="ARBA" id="ARBA00045103"/>
    </source>
</evidence>
<dbReference type="Pfam" id="PF13439">
    <property type="entry name" value="Glyco_transf_4"/>
    <property type="match status" value="1"/>
</dbReference>
<dbReference type="GO" id="GO:0004378">
    <property type="term" value="F:GDP-Man:Man(1)GlcNAc(2)-PP-Dol alpha-1,3-mannosyltransferase activity"/>
    <property type="evidence" value="ECO:0007669"/>
    <property type="project" value="UniProtKB-UniRule"/>
</dbReference>
<dbReference type="PANTHER" id="PTHR45918:SF1">
    <property type="entry name" value="ALPHA-1,3_1,6-MANNOSYLTRANSFERASE ALG2"/>
    <property type="match status" value="1"/>
</dbReference>
<sequence length="506" mass="55149">MASVRGGPLKDTTRCTVQSPIIVLLTSMSGSSLRVAFIHPDLGIGGAERLVVDAALGLQSLGHTVDVYTSHHDPGHCFEETRDGTLSVKHVVPPFPRAIAGMLHILFAHLRQLHLTRYLLRQDAPRYDVFFVDQLSTCVPLLRKFAGTRVVFYCHFPDQLLANGEFVEDPKRRKRGSVLKRLYRIPMDMLEEWTTGQADVILANSNFTARVFKTQFPSIHKDTRVVHPGINLGAYDAPVDPSDLDIAALQSDRPTFVSLNRFETKKNVALAIAAFAQFLAANPATPCCRLVIAGGYDPRVEDNVATLTSLTALATRHGLTYTVTSPDPSVIPPSTSHTPSADPDILFLLNFTLPQRTALLRAPRARGLLYTPANEHFGIIPCEAMYCGLPVLARDSGGPTETVVDVACGEGVTGWLRPGDAAVWAGVLGEMARMHEGERTRMAEAARARVAALFGMDAMARSMEGALRDAVAMGELRPASWDSWAMVALMLFGFLLAYAVGPWVLP</sequence>
<dbReference type="InterPro" id="IPR028098">
    <property type="entry name" value="Glyco_trans_4-like_N"/>
</dbReference>
<evidence type="ECO:0000256" key="6">
    <source>
        <dbReference type="ARBA" id="ARBA00022692"/>
    </source>
</evidence>
<evidence type="ECO:0000259" key="13">
    <source>
        <dbReference type="Pfam" id="PF00534"/>
    </source>
</evidence>
<name>A0A550CVZ1_9AGAR</name>
<dbReference type="GO" id="GO:0102704">
    <property type="term" value="F:GDP-Man:Man(2)GlcNAc(2)-PP-Dol alpha-1,6-mannosyltransferase activity"/>
    <property type="evidence" value="ECO:0007669"/>
    <property type="project" value="UniProtKB-UniRule"/>
</dbReference>
<dbReference type="PANTHER" id="PTHR45918">
    <property type="entry name" value="ALPHA-1,3/1,6-MANNOSYLTRANSFERASE ALG2"/>
    <property type="match status" value="1"/>
</dbReference>
<keyword evidence="7 12" id="KW-0256">Endoplasmic reticulum</keyword>
<dbReference type="SUPFAM" id="SSF53756">
    <property type="entry name" value="UDP-Glycosyltransferase/glycogen phosphorylase"/>
    <property type="match status" value="1"/>
</dbReference>
<evidence type="ECO:0000256" key="4">
    <source>
        <dbReference type="ARBA" id="ARBA00022676"/>
    </source>
</evidence>